<keyword evidence="1" id="KW-0812">Transmembrane</keyword>
<dbReference type="WBParaSite" id="MhA1_Contig58.frz3.gene2">
    <property type="protein sequence ID" value="MhA1_Contig58.frz3.gene2"/>
    <property type="gene ID" value="MhA1_Contig58.frz3.gene2"/>
</dbReference>
<evidence type="ECO:0000256" key="1">
    <source>
        <dbReference type="SAM" id="Phobius"/>
    </source>
</evidence>
<keyword evidence="1" id="KW-1133">Transmembrane helix</keyword>
<accession>A0A1I8BUE6</accession>
<sequence length="84" mass="10134">MPNKYFKVFNYEEYLFIVIYIPFLILYRKRNSSQNAISTTNHWRRQLEVTATTLWLLLLYAFLWGGSYGALLYANQQQYKPKNV</sequence>
<organism evidence="2 3">
    <name type="scientific">Meloidogyne hapla</name>
    <name type="common">Root-knot nematode worm</name>
    <dbReference type="NCBI Taxonomy" id="6305"/>
    <lineage>
        <taxon>Eukaryota</taxon>
        <taxon>Metazoa</taxon>
        <taxon>Ecdysozoa</taxon>
        <taxon>Nematoda</taxon>
        <taxon>Chromadorea</taxon>
        <taxon>Rhabditida</taxon>
        <taxon>Tylenchina</taxon>
        <taxon>Tylenchomorpha</taxon>
        <taxon>Tylenchoidea</taxon>
        <taxon>Meloidogynidae</taxon>
        <taxon>Meloidogyninae</taxon>
        <taxon>Meloidogyne</taxon>
    </lineage>
</organism>
<feature type="transmembrane region" description="Helical" evidence="1">
    <location>
        <begin position="12"/>
        <end position="28"/>
    </location>
</feature>
<keyword evidence="2" id="KW-1185">Reference proteome</keyword>
<proteinExistence type="predicted"/>
<feature type="transmembrane region" description="Helical" evidence="1">
    <location>
        <begin position="49"/>
        <end position="74"/>
    </location>
</feature>
<dbReference type="AlphaFoldDB" id="A0A1I8BUE6"/>
<reference evidence="3" key="1">
    <citation type="submission" date="2016-11" db="UniProtKB">
        <authorList>
            <consortium name="WormBaseParasite"/>
        </authorList>
    </citation>
    <scope>IDENTIFICATION</scope>
</reference>
<name>A0A1I8BUE6_MELHA</name>
<keyword evidence="1" id="KW-0472">Membrane</keyword>
<dbReference type="Proteomes" id="UP000095281">
    <property type="component" value="Unplaced"/>
</dbReference>
<evidence type="ECO:0000313" key="2">
    <source>
        <dbReference type="Proteomes" id="UP000095281"/>
    </source>
</evidence>
<evidence type="ECO:0000313" key="3">
    <source>
        <dbReference type="WBParaSite" id="MhA1_Contig58.frz3.gene2"/>
    </source>
</evidence>
<protein>
    <submittedName>
        <fullName evidence="3">Uncharacterized protein</fullName>
    </submittedName>
</protein>